<keyword evidence="2" id="KW-1185">Reference proteome</keyword>
<sequence length="96" mass="10560">MNGLVLWYNPTAQVGMVWCEDQGPLAFIGPEASMTGGDETLSSGDQVTFTVEMREDVRYVRDIYHVTPGVASSDPRDIIMGQYRGDFAEARLSIVA</sequence>
<dbReference type="Gene3D" id="2.40.50.140">
    <property type="entry name" value="Nucleic acid-binding proteins"/>
    <property type="match status" value="1"/>
</dbReference>
<evidence type="ECO:0000313" key="2">
    <source>
        <dbReference type="Proteomes" id="UP001144205"/>
    </source>
</evidence>
<evidence type="ECO:0008006" key="3">
    <source>
        <dbReference type="Google" id="ProtNLM"/>
    </source>
</evidence>
<protein>
    <recommendedName>
        <fullName evidence="3">Cold shock domain-containing protein</fullName>
    </recommendedName>
</protein>
<gene>
    <name evidence="1" type="ORF">STA1M1_28280</name>
</gene>
<dbReference type="Proteomes" id="UP001144205">
    <property type="component" value="Unassembled WGS sequence"/>
</dbReference>
<name>A0ABQ5LVP5_9RHOB</name>
<dbReference type="InterPro" id="IPR012340">
    <property type="entry name" value="NA-bd_OB-fold"/>
</dbReference>
<reference evidence="1" key="1">
    <citation type="journal article" date="2023" name="Int. J. Syst. Evol. Microbiol.">
        <title>Sinisalibacter aestuarii sp. nov., isolated from estuarine sediment of the Arakawa River.</title>
        <authorList>
            <person name="Arafat S.T."/>
            <person name="Hirano S."/>
            <person name="Sato A."/>
            <person name="Takeuchi K."/>
            <person name="Yasuda T."/>
            <person name="Terahara T."/>
            <person name="Hamada M."/>
            <person name="Kobayashi T."/>
        </authorList>
    </citation>
    <scope>NUCLEOTIDE SEQUENCE</scope>
    <source>
        <strain evidence="1">B-399</strain>
    </source>
</reference>
<proteinExistence type="predicted"/>
<dbReference type="EMBL" id="BROH01000009">
    <property type="protein sequence ID" value="GKY88959.1"/>
    <property type="molecule type" value="Genomic_DNA"/>
</dbReference>
<evidence type="ECO:0000313" key="1">
    <source>
        <dbReference type="EMBL" id="GKY88959.1"/>
    </source>
</evidence>
<accession>A0ABQ5LVP5</accession>
<organism evidence="1 2">
    <name type="scientific">Sinisalibacter aestuarii</name>
    <dbReference type="NCBI Taxonomy" id="2949426"/>
    <lineage>
        <taxon>Bacteria</taxon>
        <taxon>Pseudomonadati</taxon>
        <taxon>Pseudomonadota</taxon>
        <taxon>Alphaproteobacteria</taxon>
        <taxon>Rhodobacterales</taxon>
        <taxon>Roseobacteraceae</taxon>
        <taxon>Sinisalibacter</taxon>
    </lineage>
</organism>
<dbReference type="RefSeq" id="WP_281842999.1">
    <property type="nucleotide sequence ID" value="NZ_BROH01000009.1"/>
</dbReference>
<dbReference type="SUPFAM" id="SSF50249">
    <property type="entry name" value="Nucleic acid-binding proteins"/>
    <property type="match status" value="1"/>
</dbReference>
<comment type="caution">
    <text evidence="1">The sequence shown here is derived from an EMBL/GenBank/DDBJ whole genome shotgun (WGS) entry which is preliminary data.</text>
</comment>